<dbReference type="AlphaFoldDB" id="A0A9X1SYD0"/>
<dbReference type="Proteomes" id="UP001138997">
    <property type="component" value="Unassembled WGS sequence"/>
</dbReference>
<evidence type="ECO:0000256" key="2">
    <source>
        <dbReference type="ARBA" id="ARBA00022777"/>
    </source>
</evidence>
<evidence type="ECO:0000313" key="5">
    <source>
        <dbReference type="Proteomes" id="UP001138997"/>
    </source>
</evidence>
<keyword evidence="2 4" id="KW-0418">Kinase</keyword>
<reference evidence="4" key="1">
    <citation type="submission" date="2021-11" db="EMBL/GenBank/DDBJ databases">
        <title>Streptomyces corallinus and Kineosporia corallina sp. nov., two new coral-derived marine actinobacteria.</title>
        <authorList>
            <person name="Buangrab K."/>
            <person name="Sutthacheep M."/>
            <person name="Yeemin T."/>
            <person name="Harunari E."/>
            <person name="Igarashi Y."/>
            <person name="Sripreechasak P."/>
            <person name="Kanchanasin P."/>
            <person name="Tanasupawat S."/>
            <person name="Phongsopitanun W."/>
        </authorList>
    </citation>
    <scope>NUCLEOTIDE SEQUENCE</scope>
    <source>
        <strain evidence="4">JCM 31032</strain>
    </source>
</reference>
<dbReference type="PANTHER" id="PTHR10584:SF166">
    <property type="entry name" value="RIBOKINASE"/>
    <property type="match status" value="1"/>
</dbReference>
<keyword evidence="1" id="KW-0808">Transferase</keyword>
<proteinExistence type="predicted"/>
<dbReference type="SUPFAM" id="SSF53613">
    <property type="entry name" value="Ribokinase-like"/>
    <property type="match status" value="1"/>
</dbReference>
<dbReference type="InterPro" id="IPR029056">
    <property type="entry name" value="Ribokinase-like"/>
</dbReference>
<comment type="caution">
    <text evidence="4">The sequence shown here is derived from an EMBL/GenBank/DDBJ whole genome shotgun (WGS) entry which is preliminary data.</text>
</comment>
<gene>
    <name evidence="4" type="ORF">LR394_35545</name>
</gene>
<dbReference type="EMBL" id="JAJOMB010000028">
    <property type="protein sequence ID" value="MCD5316225.1"/>
    <property type="molecule type" value="Genomic_DNA"/>
</dbReference>
<evidence type="ECO:0000259" key="3">
    <source>
        <dbReference type="Pfam" id="PF00294"/>
    </source>
</evidence>
<organism evidence="4 5">
    <name type="scientific">Kineosporia babensis</name>
    <dbReference type="NCBI Taxonomy" id="499548"/>
    <lineage>
        <taxon>Bacteria</taxon>
        <taxon>Bacillati</taxon>
        <taxon>Actinomycetota</taxon>
        <taxon>Actinomycetes</taxon>
        <taxon>Kineosporiales</taxon>
        <taxon>Kineosporiaceae</taxon>
        <taxon>Kineosporia</taxon>
    </lineage>
</organism>
<sequence>MSRFVSVGNVIVDLVMWVPSVPEPGSDVIASKSEILVGGGLNTMVAARRDGAEVAYAGTHGTGTFGDLARKALRDNGIETIQPQIAGVDTGHCFAIVDDSGERTFVTHVGAEGQLGTEELNRVQLQPGETLFVSGYGLVHPVNAAALAEWVPNLPTGVRVALDVGPLVTSIAPEVLDAVLGRADVLTTNRREALLMAPGLTSGEAAAEFARRWNVLAVVRDGSAGCWVSSPQGETFLVKGFDVEARDTNGAGDAHDGVFLAGLASGLEVAEAARRANAAAAIAVTRSGPATAPTTQEIDEFLASA</sequence>
<dbReference type="InterPro" id="IPR011611">
    <property type="entry name" value="PfkB_dom"/>
</dbReference>
<keyword evidence="5" id="KW-1185">Reference proteome</keyword>
<dbReference type="PANTHER" id="PTHR10584">
    <property type="entry name" value="SUGAR KINASE"/>
    <property type="match status" value="1"/>
</dbReference>
<accession>A0A9X1SYD0</accession>
<evidence type="ECO:0000313" key="4">
    <source>
        <dbReference type="EMBL" id="MCD5316225.1"/>
    </source>
</evidence>
<dbReference type="RefSeq" id="WP_231449078.1">
    <property type="nucleotide sequence ID" value="NZ_JAJOMB010000028.1"/>
</dbReference>
<name>A0A9X1SYD0_9ACTN</name>
<dbReference type="Pfam" id="PF00294">
    <property type="entry name" value="PfkB"/>
    <property type="match status" value="1"/>
</dbReference>
<dbReference type="GO" id="GO:0016301">
    <property type="term" value="F:kinase activity"/>
    <property type="evidence" value="ECO:0007669"/>
    <property type="project" value="UniProtKB-KW"/>
</dbReference>
<dbReference type="GO" id="GO:0005829">
    <property type="term" value="C:cytosol"/>
    <property type="evidence" value="ECO:0007669"/>
    <property type="project" value="TreeGrafter"/>
</dbReference>
<feature type="domain" description="Carbohydrate kinase PfkB" evidence="3">
    <location>
        <begin position="2"/>
        <end position="292"/>
    </location>
</feature>
<dbReference type="Gene3D" id="3.40.1190.20">
    <property type="match status" value="1"/>
</dbReference>
<protein>
    <submittedName>
        <fullName evidence="4">PfkB family carbohydrate kinase</fullName>
    </submittedName>
</protein>
<evidence type="ECO:0000256" key="1">
    <source>
        <dbReference type="ARBA" id="ARBA00022679"/>
    </source>
</evidence>